<protein>
    <submittedName>
        <fullName evidence="4">Aminotransferase class I and II</fullName>
    </submittedName>
    <submittedName>
        <fullName evidence="5">Threonine-phosphate decarboxylase</fullName>
    </submittedName>
</protein>
<comment type="cofactor">
    <cofactor evidence="1">
        <name>pyridoxal 5'-phosphate</name>
        <dbReference type="ChEBI" id="CHEBI:597326"/>
    </cofactor>
</comment>
<dbReference type="PANTHER" id="PTHR42885">
    <property type="entry name" value="HISTIDINOL-PHOSPHATE AMINOTRANSFERASE-RELATED"/>
    <property type="match status" value="1"/>
</dbReference>
<keyword evidence="2" id="KW-0663">Pyridoxal phosphate</keyword>
<dbReference type="CDD" id="cd00609">
    <property type="entry name" value="AAT_like"/>
    <property type="match status" value="1"/>
</dbReference>
<dbReference type="Proteomes" id="UP000323392">
    <property type="component" value="Unassembled WGS sequence"/>
</dbReference>
<gene>
    <name evidence="4" type="ORF">JWYL7_0597</name>
    <name evidence="5" type="ORF">SAMN05661008_01763</name>
</gene>
<dbReference type="EMBL" id="LSFY01000001">
    <property type="protein sequence ID" value="KXZ39522.1"/>
    <property type="molecule type" value="Genomic_DNA"/>
</dbReference>
<evidence type="ECO:0000256" key="2">
    <source>
        <dbReference type="ARBA" id="ARBA00022898"/>
    </source>
</evidence>
<dbReference type="RefSeq" id="WP_066068856.1">
    <property type="nucleotide sequence ID" value="NZ_FRBG01000018.1"/>
</dbReference>
<feature type="domain" description="Aminotransferase class I/classII large" evidence="3">
    <location>
        <begin position="22"/>
        <end position="352"/>
    </location>
</feature>
<evidence type="ECO:0000313" key="4">
    <source>
        <dbReference type="EMBL" id="KXZ39522.1"/>
    </source>
</evidence>
<name>A0A150FPG1_CLOPD</name>
<dbReference type="Proteomes" id="UP000092605">
    <property type="component" value="Unassembled WGS sequence"/>
</dbReference>
<dbReference type="Pfam" id="PF00155">
    <property type="entry name" value="Aminotran_1_2"/>
    <property type="match status" value="1"/>
</dbReference>
<evidence type="ECO:0000259" key="3">
    <source>
        <dbReference type="Pfam" id="PF00155"/>
    </source>
</evidence>
<evidence type="ECO:0000256" key="1">
    <source>
        <dbReference type="ARBA" id="ARBA00001933"/>
    </source>
</evidence>
<dbReference type="PANTHER" id="PTHR42885:SF1">
    <property type="entry name" value="THREONINE-PHOSPHATE DECARBOXYLASE"/>
    <property type="match status" value="1"/>
</dbReference>
<dbReference type="GO" id="GO:0030170">
    <property type="term" value="F:pyridoxal phosphate binding"/>
    <property type="evidence" value="ECO:0007669"/>
    <property type="project" value="InterPro"/>
</dbReference>
<proteinExistence type="predicted"/>
<dbReference type="EMBL" id="FRBG01000018">
    <property type="protein sequence ID" value="SHL25685.1"/>
    <property type="molecule type" value="Genomic_DNA"/>
</dbReference>
<accession>A0A150FPG1</accession>
<dbReference type="GO" id="GO:0008483">
    <property type="term" value="F:transaminase activity"/>
    <property type="evidence" value="ECO:0007669"/>
    <property type="project" value="UniProtKB-KW"/>
</dbReference>
<dbReference type="InterPro" id="IPR004839">
    <property type="entry name" value="Aminotransferase_I/II_large"/>
</dbReference>
<evidence type="ECO:0000313" key="7">
    <source>
        <dbReference type="Proteomes" id="UP000323392"/>
    </source>
</evidence>
<reference evidence="4 6" key="1">
    <citation type="submission" date="2016-02" db="EMBL/GenBank/DDBJ databases">
        <title>Draft genome sequence for Clostridium paradoxum JW-YL-7.</title>
        <authorList>
            <person name="Utturkar S.M."/>
            <person name="Lancaster A."/>
            <person name="Poole F.L."/>
            <person name="Adams M.W."/>
            <person name="Brown S.D."/>
        </authorList>
    </citation>
    <scope>NUCLEOTIDE SEQUENCE [LARGE SCALE GENOMIC DNA]</scope>
    <source>
        <strain evidence="4 6">JW-YL-7</strain>
    </source>
</reference>
<dbReference type="SUPFAM" id="SSF53383">
    <property type="entry name" value="PLP-dependent transferases"/>
    <property type="match status" value="1"/>
</dbReference>
<keyword evidence="7" id="KW-1185">Reference proteome</keyword>
<dbReference type="PATRIC" id="fig|1121328.3.peg.599"/>
<reference evidence="5 7" key="2">
    <citation type="submission" date="2016-11" db="EMBL/GenBank/DDBJ databases">
        <authorList>
            <person name="Varghese N."/>
            <person name="Submissions S."/>
        </authorList>
    </citation>
    <scope>NUCLEOTIDE SEQUENCE [LARGE SCALE GENOMIC DNA]</scope>
    <source>
        <strain evidence="5 7">DSM 7308</strain>
    </source>
</reference>
<comment type="caution">
    <text evidence="4">The sequence shown here is derived from an EMBL/GenBank/DDBJ whole genome shotgun (WGS) entry which is preliminary data.</text>
</comment>
<dbReference type="InterPro" id="IPR015424">
    <property type="entry name" value="PyrdxlP-dep_Trfase"/>
</dbReference>
<dbReference type="InterPro" id="IPR015421">
    <property type="entry name" value="PyrdxlP-dep_Trfase_major"/>
</dbReference>
<dbReference type="InterPro" id="IPR015422">
    <property type="entry name" value="PyrdxlP-dep_Trfase_small"/>
</dbReference>
<dbReference type="AlphaFoldDB" id="A0A150FPG1"/>
<evidence type="ECO:0000313" key="6">
    <source>
        <dbReference type="Proteomes" id="UP000092605"/>
    </source>
</evidence>
<dbReference type="Gene3D" id="3.40.640.10">
    <property type="entry name" value="Type I PLP-dependent aspartate aminotransferase-like (Major domain)"/>
    <property type="match status" value="1"/>
</dbReference>
<dbReference type="Gene3D" id="3.90.1150.10">
    <property type="entry name" value="Aspartate Aminotransferase, domain 1"/>
    <property type="match status" value="1"/>
</dbReference>
<sequence>MSVKHGANLFEIAREYNFKKEEILDFSSNINPLGASLKAKEALIKNIDMISIYPDPDYINLKNSISSYCSVKSENILLGSGATQFISSFIKLISPKKSLIVSPAYSEYERELKKVHSNIDKYFLRSEDDFKVDLDHFLQTIKQNNYELVVICNPNNPTGHAFTKDELEVILNWTNSFVMVDETYIEFTDTNIYSCSSLVDIYPNLFLIRGTSKFFSTPGIRLGYALTSNETIYNDLKQNLDLWNINIFASIIGEAMLSDTEYICKVKEFMKTEREYLMSNLSKINSLKIYDSKGNFILCQISSKVITARDLYNILVKDKIVIRDASSFEGLDEYFFRVCILNHKDNELLIKKLRGIFSS</sequence>
<keyword evidence="4" id="KW-0808">Transferase</keyword>
<evidence type="ECO:0000313" key="5">
    <source>
        <dbReference type="EMBL" id="SHL25685.1"/>
    </source>
</evidence>
<dbReference type="STRING" id="1121328.JWYL7_0597"/>
<keyword evidence="4" id="KW-0032">Aminotransferase</keyword>
<organism evidence="4 6">
    <name type="scientific">Alkalithermobacter thermoalcaliphilus JW-YL-7 = DSM 7308</name>
    <dbReference type="NCBI Taxonomy" id="1121328"/>
    <lineage>
        <taxon>Bacteria</taxon>
        <taxon>Bacillati</taxon>
        <taxon>Bacillota</taxon>
        <taxon>Clostridia</taxon>
        <taxon>Peptostreptococcales</taxon>
        <taxon>Tepidibacteraceae</taxon>
        <taxon>Alkalithermobacter</taxon>
    </lineage>
</organism>
<dbReference type="OrthoDB" id="9813612at2"/>